<gene>
    <name evidence="2" type="ORF">CROST_011190</name>
</gene>
<evidence type="ECO:0000313" key="2">
    <source>
        <dbReference type="EMBL" id="URZ10411.1"/>
    </source>
</evidence>
<name>A0A1S8L242_9CLOT</name>
<organism evidence="2 3">
    <name type="scientific">Clostridium felsineum</name>
    <dbReference type="NCBI Taxonomy" id="36839"/>
    <lineage>
        <taxon>Bacteria</taxon>
        <taxon>Bacillati</taxon>
        <taxon>Bacillota</taxon>
        <taxon>Clostridia</taxon>
        <taxon>Eubacteriales</taxon>
        <taxon>Clostridiaceae</taxon>
        <taxon>Clostridium</taxon>
    </lineage>
</organism>
<keyword evidence="3" id="KW-1185">Reference proteome</keyword>
<dbReference type="EMBL" id="CP096983">
    <property type="protein sequence ID" value="URZ10411.1"/>
    <property type="molecule type" value="Genomic_DNA"/>
</dbReference>
<feature type="compositionally biased region" description="Basic and acidic residues" evidence="1">
    <location>
        <begin position="287"/>
        <end position="296"/>
    </location>
</feature>
<dbReference type="STRING" id="84029.CROST_31350"/>
<dbReference type="Pfam" id="PF09986">
    <property type="entry name" value="DUF2225"/>
    <property type="match status" value="1"/>
</dbReference>
<dbReference type="KEGG" id="crw:CROST_011190"/>
<evidence type="ECO:0000313" key="3">
    <source>
        <dbReference type="Proteomes" id="UP000190951"/>
    </source>
</evidence>
<reference evidence="2 3" key="1">
    <citation type="submission" date="2022-04" db="EMBL/GenBank/DDBJ databases">
        <title>Genome sequence of C. roseum typestrain.</title>
        <authorList>
            <person name="Poehlein A."/>
            <person name="Schoch T."/>
            <person name="Duerre P."/>
            <person name="Daniel R."/>
        </authorList>
    </citation>
    <scope>NUCLEOTIDE SEQUENCE [LARGE SCALE GENOMIC DNA]</scope>
    <source>
        <strain evidence="2 3">DSM 7320</strain>
    </source>
</reference>
<feature type="region of interest" description="Disordered" evidence="1">
    <location>
        <begin position="273"/>
        <end position="296"/>
    </location>
</feature>
<dbReference type="InterPro" id="IPR018708">
    <property type="entry name" value="DUF2225"/>
</dbReference>
<accession>A0A1S8L242</accession>
<proteinExistence type="predicted"/>
<protein>
    <submittedName>
        <fullName evidence="2">Uncharacterized protein</fullName>
    </submittedName>
</protein>
<sequence>MVSIYDYGRGDSMDGNIFSELKDLGFDDVNNIDIYGKNKKEEKKMSNEEKEQNINDLLYDKTLTCPVCSTPFKARTVKTSAIRILKKDTDFFIYYKNINPYFYDVWLCPVCGYAAMKSDFEKIKSYQKELVEKNISLKWHSKKYPEVYDLNIAIERFKLSLLNYVAIEAHSSKKAMNCLKLAWMYRISKNDEMEKLFLKNALEGFDDAYYNESFPIYGMNKFSMMYLIGEIHRRIDDDDKAMLWFSNLITNPMAPQKLKDMARNQKDLIREKEKKLAEADTDTSTEINDKGQVDTPKKKGFFSKLFNN</sequence>
<evidence type="ECO:0000256" key="1">
    <source>
        <dbReference type="SAM" id="MobiDB-lite"/>
    </source>
</evidence>
<dbReference type="AlphaFoldDB" id="A0A1S8L242"/>
<dbReference type="Proteomes" id="UP000190951">
    <property type="component" value="Chromosome"/>
</dbReference>